<evidence type="ECO:0000256" key="3">
    <source>
        <dbReference type="ARBA" id="ARBA00022618"/>
    </source>
</evidence>
<evidence type="ECO:0000256" key="11">
    <source>
        <dbReference type="SAM" id="MobiDB-lite"/>
    </source>
</evidence>
<dbReference type="AlphaFoldDB" id="A0AAV5S673"/>
<dbReference type="Proteomes" id="UP001377567">
    <property type="component" value="Unassembled WGS sequence"/>
</dbReference>
<proteinExistence type="inferred from homology"/>
<dbReference type="PANTHER" id="PTHR10828">
    <property type="entry name" value="M-PHASE INDUCER PHOSPHATASE DUAL SPECIFICITY PHOSPHATASE CDC25"/>
    <property type="match status" value="1"/>
</dbReference>
<feature type="compositionally biased region" description="Polar residues" evidence="11">
    <location>
        <begin position="88"/>
        <end position="98"/>
    </location>
</feature>
<evidence type="ECO:0000256" key="2">
    <source>
        <dbReference type="ARBA" id="ARBA00013064"/>
    </source>
</evidence>
<keyword evidence="3 10" id="KW-0132">Cell division</keyword>
<dbReference type="EC" id="3.1.3.48" evidence="2 10"/>
<dbReference type="EMBL" id="BTGD01000020">
    <property type="protein sequence ID" value="GMM58174.1"/>
    <property type="molecule type" value="Genomic_DNA"/>
</dbReference>
<keyword evidence="7 10" id="KW-0131">Cell cycle</keyword>
<keyword evidence="14" id="KW-1185">Reference proteome</keyword>
<feature type="region of interest" description="Disordered" evidence="11">
    <location>
        <begin position="112"/>
        <end position="177"/>
    </location>
</feature>
<evidence type="ECO:0000256" key="1">
    <source>
        <dbReference type="ARBA" id="ARBA00011065"/>
    </source>
</evidence>
<evidence type="ECO:0000313" key="14">
    <source>
        <dbReference type="Proteomes" id="UP001377567"/>
    </source>
</evidence>
<evidence type="ECO:0000256" key="4">
    <source>
        <dbReference type="ARBA" id="ARBA00022776"/>
    </source>
</evidence>
<feature type="compositionally biased region" description="Low complexity" evidence="11">
    <location>
        <begin position="472"/>
        <end position="493"/>
    </location>
</feature>
<comment type="caution">
    <text evidence="13">The sequence shown here is derived from an EMBL/GenBank/DDBJ whole genome shotgun (WGS) entry which is preliminary data.</text>
</comment>
<evidence type="ECO:0000256" key="5">
    <source>
        <dbReference type="ARBA" id="ARBA00022801"/>
    </source>
</evidence>
<feature type="region of interest" description="Disordered" evidence="11">
    <location>
        <begin position="396"/>
        <end position="520"/>
    </location>
</feature>
<feature type="compositionally biased region" description="Polar residues" evidence="11">
    <location>
        <begin position="140"/>
        <end position="174"/>
    </location>
</feature>
<dbReference type="GO" id="GO:0110032">
    <property type="term" value="P:positive regulation of G2/MI transition of meiotic cell cycle"/>
    <property type="evidence" value="ECO:0007669"/>
    <property type="project" value="TreeGrafter"/>
</dbReference>
<feature type="compositionally biased region" description="Polar residues" evidence="11">
    <location>
        <begin position="432"/>
        <end position="441"/>
    </location>
</feature>
<dbReference type="InterPro" id="IPR000751">
    <property type="entry name" value="MPI_Phosphatase"/>
</dbReference>
<dbReference type="FunFam" id="3.40.250.10:FF:000021">
    <property type="entry name" value="M-phase inducer phosphatase cdc-25.2"/>
    <property type="match status" value="1"/>
</dbReference>
<dbReference type="PROSITE" id="PS50206">
    <property type="entry name" value="RHODANESE_3"/>
    <property type="match status" value="1"/>
</dbReference>
<dbReference type="Pfam" id="PF00581">
    <property type="entry name" value="Rhodanese"/>
    <property type="match status" value="1"/>
</dbReference>
<evidence type="ECO:0000313" key="13">
    <source>
        <dbReference type="EMBL" id="GMM58174.1"/>
    </source>
</evidence>
<dbReference type="GO" id="GO:0005634">
    <property type="term" value="C:nucleus"/>
    <property type="evidence" value="ECO:0007669"/>
    <property type="project" value="TreeGrafter"/>
</dbReference>
<sequence>MDQAIESAVKDETGTLQRMSLGSPFNKRLFKNMHTLFWSSESPKSPTRAQVTEESVSPDSTEHQEGVISPCPPRRSGITDHATDKENASTNNNAKTMSPLNLHIDEDVLMQSPTFASPSSGRASSRRSGSRSRSRAPQPFFNNGCLTSPTVLRRQSSGCSSSGTGAIHSRNNSLGLHRTDSIKKKVVRNSSVKRLSSLYSGKSHTSRGSEGDLKFVAAPNFKLPPQPHIPTYLTQLELSNIPTSESKQSHDSFRRISQQTLRDIITKRIFRPQYDDFTIIDCRFGYEYAGGHIRGAINCCNVEELEQQLLRPSDTLEGSIAPRLLIFHCEFSEHRGPKLAAAFRNHDRIANHDHYPKLYYPDIVVLDGGYKEFYEANSDLCIPINYVRMDSEENLADRDEQMDKFRRDSKRVVTRSNSQRPLIISGEELTEPLSSNNSRSGSGIFRPDPPPRLFSQHLDNPHRRAGSRGSSDETCSSSLTSTSSNISISQPASDPYFSFEENDEIQSPFDPPKGGLDFAH</sequence>
<feature type="compositionally biased region" description="Basic and acidic residues" evidence="11">
    <location>
        <begin position="77"/>
        <end position="87"/>
    </location>
</feature>
<dbReference type="PRINTS" id="PR00716">
    <property type="entry name" value="MPIPHPHTASE"/>
</dbReference>
<dbReference type="Gene3D" id="3.40.250.10">
    <property type="entry name" value="Rhodanese-like domain"/>
    <property type="match status" value="1"/>
</dbReference>
<dbReference type="GO" id="GO:0000086">
    <property type="term" value="P:G2/M transition of mitotic cell cycle"/>
    <property type="evidence" value="ECO:0007669"/>
    <property type="project" value="TreeGrafter"/>
</dbReference>
<keyword evidence="4 10" id="KW-0498">Mitosis</keyword>
<protein>
    <recommendedName>
        <fullName evidence="9 10">M-phase inducer phosphatase</fullName>
        <ecNumber evidence="2 10">3.1.3.48</ecNumber>
    </recommendedName>
</protein>
<feature type="compositionally biased region" description="Basic residues" evidence="11">
    <location>
        <begin position="124"/>
        <end position="134"/>
    </location>
</feature>
<keyword evidence="5 10" id="KW-0378">Hydrolase</keyword>
<dbReference type="PANTHER" id="PTHR10828:SF17">
    <property type="entry name" value="PROTEIN-TYROSINE-PHOSPHATASE"/>
    <property type="match status" value="1"/>
</dbReference>
<dbReference type="SMART" id="SM00450">
    <property type="entry name" value="RHOD"/>
    <property type="match status" value="1"/>
</dbReference>
<reference evidence="13 14" key="1">
    <citation type="journal article" date="2023" name="Elife">
        <title>Identification of key yeast species and microbe-microbe interactions impacting larval growth of Drosophila in the wild.</title>
        <authorList>
            <person name="Mure A."/>
            <person name="Sugiura Y."/>
            <person name="Maeda R."/>
            <person name="Honda K."/>
            <person name="Sakurai N."/>
            <person name="Takahashi Y."/>
            <person name="Watada M."/>
            <person name="Katoh T."/>
            <person name="Gotoh A."/>
            <person name="Gotoh Y."/>
            <person name="Taniguchi I."/>
            <person name="Nakamura K."/>
            <person name="Hayashi T."/>
            <person name="Katayama T."/>
            <person name="Uemura T."/>
            <person name="Hattori Y."/>
        </authorList>
    </citation>
    <scope>NUCLEOTIDE SEQUENCE [LARGE SCALE GENOMIC DNA]</scope>
    <source>
        <strain evidence="13 14">KH-74</strain>
    </source>
</reference>
<dbReference type="GO" id="GO:0010971">
    <property type="term" value="P:positive regulation of G2/M transition of mitotic cell cycle"/>
    <property type="evidence" value="ECO:0007669"/>
    <property type="project" value="TreeGrafter"/>
</dbReference>
<evidence type="ECO:0000256" key="6">
    <source>
        <dbReference type="ARBA" id="ARBA00022912"/>
    </source>
</evidence>
<feature type="domain" description="Rhodanese" evidence="12">
    <location>
        <begin position="273"/>
        <end position="382"/>
    </location>
</feature>
<comment type="similarity">
    <text evidence="1 10">Belongs to the MPI phosphatase family.</text>
</comment>
<keyword evidence="6 10" id="KW-0904">Protein phosphatase</keyword>
<organism evidence="13 14">
    <name type="scientific">Maudiozyma humilis</name>
    <name type="common">Sour dough yeast</name>
    <name type="synonym">Kazachstania humilis</name>
    <dbReference type="NCBI Taxonomy" id="51915"/>
    <lineage>
        <taxon>Eukaryota</taxon>
        <taxon>Fungi</taxon>
        <taxon>Dikarya</taxon>
        <taxon>Ascomycota</taxon>
        <taxon>Saccharomycotina</taxon>
        <taxon>Saccharomycetes</taxon>
        <taxon>Saccharomycetales</taxon>
        <taxon>Saccharomycetaceae</taxon>
        <taxon>Maudiozyma</taxon>
    </lineage>
</organism>
<feature type="compositionally biased region" description="Basic and acidic residues" evidence="11">
    <location>
        <begin position="396"/>
        <end position="406"/>
    </location>
</feature>
<dbReference type="GO" id="GO:0004725">
    <property type="term" value="F:protein tyrosine phosphatase activity"/>
    <property type="evidence" value="ECO:0007669"/>
    <property type="project" value="UniProtKB-UniRule"/>
</dbReference>
<gene>
    <name evidence="13" type="ORF">DAKH74_047900</name>
</gene>
<evidence type="ECO:0000256" key="8">
    <source>
        <dbReference type="ARBA" id="ARBA00051722"/>
    </source>
</evidence>
<dbReference type="GO" id="GO:0051301">
    <property type="term" value="P:cell division"/>
    <property type="evidence" value="ECO:0007669"/>
    <property type="project" value="UniProtKB-UniRule"/>
</dbReference>
<comment type="function">
    <text evidence="10">Tyrosine protein phosphatase which functions as a dosage-dependent inducer of mitotic progression.</text>
</comment>
<dbReference type="CDD" id="cd01530">
    <property type="entry name" value="Cdc25"/>
    <property type="match status" value="1"/>
</dbReference>
<evidence type="ECO:0000256" key="10">
    <source>
        <dbReference type="RuleBase" id="RU368028"/>
    </source>
</evidence>
<feature type="compositionally biased region" description="Polar residues" evidence="11">
    <location>
        <begin position="38"/>
        <end position="59"/>
    </location>
</feature>
<accession>A0AAV5S673</accession>
<evidence type="ECO:0000259" key="12">
    <source>
        <dbReference type="PROSITE" id="PS50206"/>
    </source>
</evidence>
<feature type="region of interest" description="Disordered" evidence="11">
    <location>
        <begin position="38"/>
        <end position="98"/>
    </location>
</feature>
<name>A0AAV5S673_MAUHU</name>
<evidence type="ECO:0000256" key="7">
    <source>
        <dbReference type="ARBA" id="ARBA00023306"/>
    </source>
</evidence>
<evidence type="ECO:0000256" key="9">
    <source>
        <dbReference type="ARBA" id="ARBA00067190"/>
    </source>
</evidence>
<dbReference type="InterPro" id="IPR036873">
    <property type="entry name" value="Rhodanese-like_dom_sf"/>
</dbReference>
<dbReference type="InterPro" id="IPR001763">
    <property type="entry name" value="Rhodanese-like_dom"/>
</dbReference>
<dbReference type="SUPFAM" id="SSF52821">
    <property type="entry name" value="Rhodanese/Cell cycle control phosphatase"/>
    <property type="match status" value="1"/>
</dbReference>
<dbReference type="GO" id="GO:0005737">
    <property type="term" value="C:cytoplasm"/>
    <property type="evidence" value="ECO:0007669"/>
    <property type="project" value="TreeGrafter"/>
</dbReference>
<comment type="catalytic activity">
    <reaction evidence="8 10">
        <text>O-phospho-L-tyrosyl-[protein] + H2O = L-tyrosyl-[protein] + phosphate</text>
        <dbReference type="Rhea" id="RHEA:10684"/>
        <dbReference type="Rhea" id="RHEA-COMP:10136"/>
        <dbReference type="Rhea" id="RHEA-COMP:20101"/>
        <dbReference type="ChEBI" id="CHEBI:15377"/>
        <dbReference type="ChEBI" id="CHEBI:43474"/>
        <dbReference type="ChEBI" id="CHEBI:46858"/>
        <dbReference type="ChEBI" id="CHEBI:61978"/>
        <dbReference type="EC" id="3.1.3.48"/>
    </reaction>
</comment>